<dbReference type="GO" id="GO:0031956">
    <property type="term" value="F:medium-chain fatty acid-CoA ligase activity"/>
    <property type="evidence" value="ECO:0007669"/>
    <property type="project" value="TreeGrafter"/>
</dbReference>
<dbReference type="Pfam" id="PF23562">
    <property type="entry name" value="AMP-binding_C_3"/>
    <property type="match status" value="1"/>
</dbReference>
<comment type="similarity">
    <text evidence="1">Belongs to the ATP-dependent AMP-binding enzyme family.</text>
</comment>
<dbReference type="GO" id="GO:0006631">
    <property type="term" value="P:fatty acid metabolic process"/>
    <property type="evidence" value="ECO:0007669"/>
    <property type="project" value="TreeGrafter"/>
</dbReference>
<comment type="caution">
    <text evidence="4">The sequence shown here is derived from an EMBL/GenBank/DDBJ whole genome shotgun (WGS) entry which is preliminary data.</text>
</comment>
<evidence type="ECO:0000256" key="1">
    <source>
        <dbReference type="ARBA" id="ARBA00006432"/>
    </source>
</evidence>
<dbReference type="Pfam" id="PF00501">
    <property type="entry name" value="AMP-binding"/>
    <property type="match status" value="1"/>
</dbReference>
<dbReference type="InterPro" id="IPR020845">
    <property type="entry name" value="AMP-binding_CS"/>
</dbReference>
<dbReference type="InterPro" id="IPR042099">
    <property type="entry name" value="ANL_N_sf"/>
</dbReference>
<accession>A0A150T0A7</accession>
<dbReference type="InterPro" id="IPR000873">
    <property type="entry name" value="AMP-dep_synth/lig_dom"/>
</dbReference>
<sequence>MTRGARDLERDLGKVVSVFQNEGFRRGDRIGIVGPNGYAWVLLDLACVACGLASVGFDPNHHDYKRLHRELGLRRTYEIADGATIGQVLGAELETGDRVGELSGHQFAMDEPLGMKFTSGSTGELKAIELKRKSVDDTLSNVQRMFQHGPGDKFLLFLPLYLYQQRFWIYSSLLFDHDAVIVPYRLAVTALRRERPTVVMGVPEFFTSLIKGFDPAVPEQRERFLELSGGKIRYMWTGSAPIAMATLNAYHGMGIPLYQGYGMNETCIVSKNYPGRNRIGSVGTVVPSKTVHIDSVGQILVKSEYEVNHRYVNVSAEESAATFRPDGYVATGDLGYMDDDGYLYVTGRVKDILVLSSGRKVSPIPIEARLEEATCIDKAVVFGSGQSYLTAIISAAPGARREDVEVEIARVNAHAAEDERIRKFVIAHEPLTRENGLLTSQFKVRRGAVADRFQEELMALYGAA</sequence>
<feature type="domain" description="AMP-dependent synthetase/ligase" evidence="3">
    <location>
        <begin position="6"/>
        <end position="293"/>
    </location>
</feature>
<dbReference type="Proteomes" id="UP000075515">
    <property type="component" value="Unassembled WGS sequence"/>
</dbReference>
<reference evidence="4 5" key="1">
    <citation type="submission" date="2014-02" db="EMBL/GenBank/DDBJ databases">
        <title>The small core and large imbalanced accessory genome model reveals a collaborative survival strategy of Sorangium cellulosum strains in nature.</title>
        <authorList>
            <person name="Han K."/>
            <person name="Peng R."/>
            <person name="Blom J."/>
            <person name="Li Y.-Z."/>
        </authorList>
    </citation>
    <scope>NUCLEOTIDE SEQUENCE [LARGE SCALE GENOMIC DNA]</scope>
    <source>
        <strain evidence="4 5">So0149</strain>
    </source>
</reference>
<evidence type="ECO:0000313" key="5">
    <source>
        <dbReference type="Proteomes" id="UP000075515"/>
    </source>
</evidence>
<evidence type="ECO:0000256" key="2">
    <source>
        <dbReference type="ARBA" id="ARBA00022598"/>
    </source>
</evidence>
<dbReference type="AlphaFoldDB" id="A0A150T0A7"/>
<protein>
    <recommendedName>
        <fullName evidence="3">AMP-dependent synthetase/ligase domain-containing protein</fullName>
    </recommendedName>
</protein>
<dbReference type="EMBL" id="JEMC01002069">
    <property type="protein sequence ID" value="KYF91098.1"/>
    <property type="molecule type" value="Genomic_DNA"/>
</dbReference>
<dbReference type="Gene3D" id="3.40.50.12780">
    <property type="entry name" value="N-terminal domain of ligase-like"/>
    <property type="match status" value="1"/>
</dbReference>
<dbReference type="PANTHER" id="PTHR43201">
    <property type="entry name" value="ACYL-COA SYNTHETASE"/>
    <property type="match status" value="1"/>
</dbReference>
<evidence type="ECO:0000259" key="3">
    <source>
        <dbReference type="Pfam" id="PF00501"/>
    </source>
</evidence>
<dbReference type="PROSITE" id="PS00455">
    <property type="entry name" value="AMP_BINDING"/>
    <property type="match status" value="1"/>
</dbReference>
<organism evidence="4 5">
    <name type="scientific">Sorangium cellulosum</name>
    <name type="common">Polyangium cellulosum</name>
    <dbReference type="NCBI Taxonomy" id="56"/>
    <lineage>
        <taxon>Bacteria</taxon>
        <taxon>Pseudomonadati</taxon>
        <taxon>Myxococcota</taxon>
        <taxon>Polyangia</taxon>
        <taxon>Polyangiales</taxon>
        <taxon>Polyangiaceae</taxon>
        <taxon>Sorangium</taxon>
    </lineage>
</organism>
<keyword evidence="2" id="KW-0436">Ligase</keyword>
<name>A0A150T0A7_SORCE</name>
<gene>
    <name evidence="4" type="ORF">BE18_04665</name>
</gene>
<dbReference type="PANTHER" id="PTHR43201:SF5">
    <property type="entry name" value="MEDIUM-CHAIN ACYL-COA LIGASE ACSF2, MITOCHONDRIAL"/>
    <property type="match status" value="1"/>
</dbReference>
<dbReference type="SUPFAM" id="SSF56801">
    <property type="entry name" value="Acetyl-CoA synthetase-like"/>
    <property type="match status" value="1"/>
</dbReference>
<proteinExistence type="inferred from homology"/>
<evidence type="ECO:0000313" key="4">
    <source>
        <dbReference type="EMBL" id="KYF91098.1"/>
    </source>
</evidence>